<keyword evidence="2" id="KW-0805">Transcription regulation</keyword>
<name>A0ABS2R5M2_9BACI</name>
<dbReference type="PRINTS" id="PR00039">
    <property type="entry name" value="HTHLYSR"/>
</dbReference>
<keyword evidence="4" id="KW-0804">Transcription</keyword>
<comment type="caution">
    <text evidence="6">The sequence shown here is derived from an EMBL/GenBank/DDBJ whole genome shotgun (WGS) entry which is preliminary data.</text>
</comment>
<dbReference type="CDD" id="cd08420">
    <property type="entry name" value="PBP2_CysL_like"/>
    <property type="match status" value="1"/>
</dbReference>
<evidence type="ECO:0000313" key="6">
    <source>
        <dbReference type="EMBL" id="MBM7714942.1"/>
    </source>
</evidence>
<dbReference type="Proteomes" id="UP000823485">
    <property type="component" value="Unassembled WGS sequence"/>
</dbReference>
<protein>
    <submittedName>
        <fullName evidence="6">DNA-binding transcriptional LysR family regulator</fullName>
    </submittedName>
</protein>
<evidence type="ECO:0000313" key="7">
    <source>
        <dbReference type="Proteomes" id="UP000823485"/>
    </source>
</evidence>
<dbReference type="SUPFAM" id="SSF53850">
    <property type="entry name" value="Periplasmic binding protein-like II"/>
    <property type="match status" value="1"/>
</dbReference>
<keyword evidence="3 6" id="KW-0238">DNA-binding</keyword>
<feature type="domain" description="HTH lysR-type" evidence="5">
    <location>
        <begin position="1"/>
        <end position="57"/>
    </location>
</feature>
<keyword evidence="7" id="KW-1185">Reference proteome</keyword>
<evidence type="ECO:0000256" key="4">
    <source>
        <dbReference type="ARBA" id="ARBA00023163"/>
    </source>
</evidence>
<dbReference type="PANTHER" id="PTHR30126">
    <property type="entry name" value="HTH-TYPE TRANSCRIPTIONAL REGULATOR"/>
    <property type="match status" value="1"/>
</dbReference>
<dbReference type="RefSeq" id="WP_205179172.1">
    <property type="nucleotide sequence ID" value="NZ_JAFBFH010000011.1"/>
</dbReference>
<evidence type="ECO:0000256" key="1">
    <source>
        <dbReference type="ARBA" id="ARBA00009437"/>
    </source>
</evidence>
<dbReference type="GO" id="GO:0003677">
    <property type="term" value="F:DNA binding"/>
    <property type="evidence" value="ECO:0007669"/>
    <property type="project" value="UniProtKB-KW"/>
</dbReference>
<reference evidence="6 7" key="1">
    <citation type="submission" date="2021-01" db="EMBL/GenBank/DDBJ databases">
        <title>Genomic Encyclopedia of Type Strains, Phase IV (KMG-IV): sequencing the most valuable type-strain genomes for metagenomic binning, comparative biology and taxonomic classification.</title>
        <authorList>
            <person name="Goeker M."/>
        </authorList>
    </citation>
    <scope>NUCLEOTIDE SEQUENCE [LARGE SCALE GENOMIC DNA]</scope>
    <source>
        <strain evidence="6 7">DSM 105453</strain>
    </source>
</reference>
<evidence type="ECO:0000256" key="3">
    <source>
        <dbReference type="ARBA" id="ARBA00023125"/>
    </source>
</evidence>
<gene>
    <name evidence="6" type="ORF">JOC94_001914</name>
</gene>
<dbReference type="InterPro" id="IPR005119">
    <property type="entry name" value="LysR_subst-bd"/>
</dbReference>
<sequence>MDQLLEVFVAVAEKKNFSRAAEELHMTQPAVSQHIQAFEREIGTRLLDRTNKYVKLNKAGEIVYDHAVEILGLYTKMQRLVDDLTNKTSGPLTIGASYTFGEYILPYVIADMLEQYPLVTPSISIGNTRDIAESVLKHQLDVGIVEGDFRHHQLMIEPFAKDIMHIVTAPTHKLAKLKKVTPADLAQETWIVREEGSGTRTAADKMLDSLDISPEKMMEFGSLQIIKESVEAGLGVSLLSKWAIRKELSMDTLKIIDVNGLPFTRTFSIVTSSPYRTKALDTFLQFVREVSEKS</sequence>
<accession>A0ABS2R5M2</accession>
<dbReference type="Pfam" id="PF03466">
    <property type="entry name" value="LysR_substrate"/>
    <property type="match status" value="1"/>
</dbReference>
<dbReference type="EMBL" id="JAFBFH010000011">
    <property type="protein sequence ID" value="MBM7714942.1"/>
    <property type="molecule type" value="Genomic_DNA"/>
</dbReference>
<comment type="similarity">
    <text evidence="1">Belongs to the LysR transcriptional regulatory family.</text>
</comment>
<organism evidence="6 7">
    <name type="scientific">Siminovitchia thermophila</name>
    <dbReference type="NCBI Taxonomy" id="1245522"/>
    <lineage>
        <taxon>Bacteria</taxon>
        <taxon>Bacillati</taxon>
        <taxon>Bacillota</taxon>
        <taxon>Bacilli</taxon>
        <taxon>Bacillales</taxon>
        <taxon>Bacillaceae</taxon>
        <taxon>Siminovitchia</taxon>
    </lineage>
</organism>
<dbReference type="PANTHER" id="PTHR30126:SF39">
    <property type="entry name" value="HTH-TYPE TRANSCRIPTIONAL REGULATOR CYSL"/>
    <property type="match status" value="1"/>
</dbReference>
<dbReference type="InterPro" id="IPR036388">
    <property type="entry name" value="WH-like_DNA-bd_sf"/>
</dbReference>
<proteinExistence type="inferred from homology"/>
<dbReference type="InterPro" id="IPR000847">
    <property type="entry name" value="LysR_HTH_N"/>
</dbReference>
<dbReference type="Gene3D" id="3.40.190.290">
    <property type="match status" value="1"/>
</dbReference>
<dbReference type="InterPro" id="IPR036390">
    <property type="entry name" value="WH_DNA-bd_sf"/>
</dbReference>
<dbReference type="PROSITE" id="PS50931">
    <property type="entry name" value="HTH_LYSR"/>
    <property type="match status" value="1"/>
</dbReference>
<evidence type="ECO:0000256" key="2">
    <source>
        <dbReference type="ARBA" id="ARBA00023015"/>
    </source>
</evidence>
<dbReference type="Gene3D" id="1.10.10.10">
    <property type="entry name" value="Winged helix-like DNA-binding domain superfamily/Winged helix DNA-binding domain"/>
    <property type="match status" value="1"/>
</dbReference>
<evidence type="ECO:0000259" key="5">
    <source>
        <dbReference type="PROSITE" id="PS50931"/>
    </source>
</evidence>
<dbReference type="Pfam" id="PF00126">
    <property type="entry name" value="HTH_1"/>
    <property type="match status" value="1"/>
</dbReference>
<dbReference type="SUPFAM" id="SSF46785">
    <property type="entry name" value="Winged helix' DNA-binding domain"/>
    <property type="match status" value="1"/>
</dbReference>